<feature type="compositionally biased region" description="Basic and acidic residues" evidence="1">
    <location>
        <begin position="35"/>
        <end position="44"/>
    </location>
</feature>
<accession>A0A100W7U0</accession>
<dbReference type="OrthoDB" id="4764305at2"/>
<organism evidence="2 3">
    <name type="scientific">Mycolicibacterium canariasense</name>
    <name type="common">Mycobacterium canariasense</name>
    <dbReference type="NCBI Taxonomy" id="228230"/>
    <lineage>
        <taxon>Bacteria</taxon>
        <taxon>Bacillati</taxon>
        <taxon>Actinomycetota</taxon>
        <taxon>Actinomycetes</taxon>
        <taxon>Mycobacteriales</taxon>
        <taxon>Mycobacteriaceae</taxon>
        <taxon>Mycolicibacterium</taxon>
    </lineage>
</organism>
<reference evidence="3" key="1">
    <citation type="journal article" date="2016" name="Genome Announc.">
        <title>Draft Genome Sequences of Five Rapidly Growing Mycobacterium Species, M. thermoresistibile, M. fortuitum subsp. acetamidolyticum, M. canariasense, M. brisbanense, and M. novocastrense.</title>
        <authorList>
            <person name="Katahira K."/>
            <person name="Ogura Y."/>
            <person name="Gotoh Y."/>
            <person name="Hayashi T."/>
        </authorList>
    </citation>
    <scope>NUCLEOTIDE SEQUENCE [LARGE SCALE GENOMIC DNA]</scope>
    <source>
        <strain evidence="3">JCM15298</strain>
    </source>
</reference>
<evidence type="ECO:0000313" key="3">
    <source>
        <dbReference type="Proteomes" id="UP000069443"/>
    </source>
</evidence>
<reference evidence="3" key="2">
    <citation type="submission" date="2016-02" db="EMBL/GenBank/DDBJ databases">
        <title>Draft genome sequence of five rapidly growing Mycobacterium species.</title>
        <authorList>
            <person name="Katahira K."/>
            <person name="Gotou Y."/>
            <person name="Iida K."/>
            <person name="Ogura Y."/>
            <person name="Hayashi T."/>
        </authorList>
    </citation>
    <scope>NUCLEOTIDE SEQUENCE [LARGE SCALE GENOMIC DNA]</scope>
    <source>
        <strain evidence="3">JCM15298</strain>
    </source>
</reference>
<dbReference type="EMBL" id="BCSY01000007">
    <property type="protein sequence ID" value="GAS93175.1"/>
    <property type="molecule type" value="Genomic_DNA"/>
</dbReference>
<dbReference type="AlphaFoldDB" id="A0A100W7U0"/>
<protein>
    <submittedName>
        <fullName evidence="2">Uncharacterized protein</fullName>
    </submittedName>
</protein>
<keyword evidence="3" id="KW-1185">Reference proteome</keyword>
<sequence length="60" mass="6436">MIIADETGFGNMYSDLPPRIDLSRTVGSVDVTGADVEHGGRGDDSNGADPYLRVTGWKRP</sequence>
<name>A0A100W7U0_MYCCR</name>
<evidence type="ECO:0000313" key="2">
    <source>
        <dbReference type="EMBL" id="GAS93175.1"/>
    </source>
</evidence>
<dbReference type="Proteomes" id="UP000069443">
    <property type="component" value="Unassembled WGS sequence"/>
</dbReference>
<evidence type="ECO:0000256" key="1">
    <source>
        <dbReference type="SAM" id="MobiDB-lite"/>
    </source>
</evidence>
<dbReference type="STRING" id="228230.RMCC_0141"/>
<gene>
    <name evidence="2" type="ORF">RMCC_0141</name>
</gene>
<feature type="region of interest" description="Disordered" evidence="1">
    <location>
        <begin position="33"/>
        <end position="60"/>
    </location>
</feature>
<comment type="caution">
    <text evidence="2">The sequence shown here is derived from an EMBL/GenBank/DDBJ whole genome shotgun (WGS) entry which is preliminary data.</text>
</comment>
<dbReference type="RefSeq" id="WP_131805178.1">
    <property type="nucleotide sequence ID" value="NZ_CATORR010000034.1"/>
</dbReference>
<proteinExistence type="predicted"/>